<feature type="compositionally biased region" description="Low complexity" evidence="3">
    <location>
        <begin position="460"/>
        <end position="483"/>
    </location>
</feature>
<dbReference type="SUPFAM" id="SSF55486">
    <property type="entry name" value="Metalloproteases ('zincins'), catalytic domain"/>
    <property type="match status" value="2"/>
</dbReference>
<keyword evidence="1" id="KW-0378">Hydrolase</keyword>
<reference evidence="7 8" key="1">
    <citation type="submission" date="2022-10" db="EMBL/GenBank/DDBJ databases">
        <title>The complete genomes of actinobacterial strains from the NBC collection.</title>
        <authorList>
            <person name="Joergensen T.S."/>
            <person name="Alvarez Arevalo M."/>
            <person name="Sterndorff E.B."/>
            <person name="Faurdal D."/>
            <person name="Vuksanovic O."/>
            <person name="Mourched A.-S."/>
            <person name="Charusanti P."/>
            <person name="Shaw S."/>
            <person name="Blin K."/>
            <person name="Weber T."/>
        </authorList>
    </citation>
    <scope>NUCLEOTIDE SEQUENCE [LARGE SCALE GENOMIC DNA]</scope>
    <source>
        <strain evidence="7 8">NBC_01247</strain>
    </source>
</reference>
<dbReference type="InterPro" id="IPR003961">
    <property type="entry name" value="FN3_dom"/>
</dbReference>
<evidence type="ECO:0000256" key="4">
    <source>
        <dbReference type="SAM" id="SignalP"/>
    </source>
</evidence>
<dbReference type="Pfam" id="PF00041">
    <property type="entry name" value="fn3"/>
    <property type="match status" value="1"/>
</dbReference>
<name>A0ABZ1WHH2_9ACTN</name>
<evidence type="ECO:0000256" key="2">
    <source>
        <dbReference type="ARBA" id="ARBA00023326"/>
    </source>
</evidence>
<evidence type="ECO:0000259" key="6">
    <source>
        <dbReference type="SMART" id="SM00458"/>
    </source>
</evidence>
<feature type="region of interest" description="Disordered" evidence="3">
    <location>
        <begin position="567"/>
        <end position="590"/>
    </location>
</feature>
<dbReference type="CDD" id="cd00161">
    <property type="entry name" value="beta-trefoil_Ricin-like"/>
    <property type="match status" value="1"/>
</dbReference>
<dbReference type="PROSITE" id="PS50231">
    <property type="entry name" value="RICIN_B_LECTIN"/>
    <property type="match status" value="1"/>
</dbReference>
<dbReference type="InterPro" id="IPR013783">
    <property type="entry name" value="Ig-like_fold"/>
</dbReference>
<gene>
    <name evidence="7" type="ORF">OG469_34905</name>
</gene>
<keyword evidence="8" id="KW-1185">Reference proteome</keyword>
<feature type="chain" id="PRO_5045702748" evidence="4">
    <location>
        <begin position="24"/>
        <end position="733"/>
    </location>
</feature>
<dbReference type="SUPFAM" id="SSF49265">
    <property type="entry name" value="Fibronectin type III"/>
    <property type="match status" value="1"/>
</dbReference>
<evidence type="ECO:0000313" key="8">
    <source>
        <dbReference type="Proteomes" id="UP001432014"/>
    </source>
</evidence>
<dbReference type="Gene3D" id="2.80.10.50">
    <property type="match status" value="1"/>
</dbReference>
<feature type="region of interest" description="Disordered" evidence="3">
    <location>
        <begin position="440"/>
        <end position="507"/>
    </location>
</feature>
<keyword evidence="4" id="KW-0732">Signal</keyword>
<feature type="domain" description="Fibronectin type-III" evidence="5">
    <location>
        <begin position="496"/>
        <end position="569"/>
    </location>
</feature>
<dbReference type="SMART" id="SM00458">
    <property type="entry name" value="RICIN"/>
    <property type="match status" value="1"/>
</dbReference>
<sequence length="733" mass="75433">MARRRALPKRSPRTLLVTAAALAAAVAASVIGVNTVTDGQRSAVAAAEQPAQDGVVGEAAGGTASPAAKPEHKEPPTPIKEIPKDDPARGLVYTGLTPAPKEDPCVGVYRVSDAALCTHGPDAPPAGVDIHKNTEPAVAATTPAPAVPGEGDAKPPSASDLLAGQPPVIDAQTGAVVGAAPAGQAAAAAAPDAVAGAPAGTAAAGDASVVCDGDGTSGNRVQVLYLHAPGQDRFAQYLPSFKKWAADTDAIYNASAGETGGVRHVRYVTGADCTVSVLNVEISAAALHEFGSANDALASQGYNRRDRKYMIFADAQVYCGIGTFNGDERPGQDNRSNFGPSYGRTDSGCWGGSTAAHELGHNLGAVNNSAPHTSKAGHCVDEWDIMCYSDAPYYPKMQTICPDRGHDERLDCNHDDYYNTAPQPGSYLTTHWNIANNQFLIAGGGTKPDPTTSPSPTPTTGPSTSASPSPSTSAKPSPSASPTKPNPTTSPSPTGTPAPTNGPDMTASQITQNSAVLSWPAVASAAGYEIQLNGKALATVRSTVVRVVQLRPDTAYSFAVAVRDQRGATTKPGRPAAFRTPSAGGGSTGPTVPGKSYLLLNSLTGQSADMWGSSTNDGAVLIGYQRTGYANQRWLFDDAGDGFLRIKSAVSGKCLQVGGRLVAGQYVMQQPCNTAATSQRWKLTAAGSGWTLTADGGPLALGVSSRWYYGGRLLELQQPDAQGYQNWTVQQAS</sequence>
<evidence type="ECO:0000313" key="7">
    <source>
        <dbReference type="EMBL" id="WUS60228.1"/>
    </source>
</evidence>
<dbReference type="Proteomes" id="UP001432014">
    <property type="component" value="Chromosome"/>
</dbReference>
<protein>
    <submittedName>
        <fullName evidence="7">RICIN domain-containing protein</fullName>
    </submittedName>
</protein>
<dbReference type="CDD" id="cd00063">
    <property type="entry name" value="FN3"/>
    <property type="match status" value="1"/>
</dbReference>
<proteinExistence type="predicted"/>
<evidence type="ECO:0000256" key="3">
    <source>
        <dbReference type="SAM" id="MobiDB-lite"/>
    </source>
</evidence>
<organism evidence="7 8">
    <name type="scientific">Kitasatospora herbaricolor</name>
    <dbReference type="NCBI Taxonomy" id="68217"/>
    <lineage>
        <taxon>Bacteria</taxon>
        <taxon>Bacillati</taxon>
        <taxon>Actinomycetota</taxon>
        <taxon>Actinomycetes</taxon>
        <taxon>Kitasatosporales</taxon>
        <taxon>Streptomycetaceae</taxon>
        <taxon>Kitasatospora</taxon>
    </lineage>
</organism>
<dbReference type="Gene3D" id="2.60.40.10">
    <property type="entry name" value="Immunoglobulins"/>
    <property type="match status" value="1"/>
</dbReference>
<feature type="compositionally biased region" description="Basic and acidic residues" evidence="3">
    <location>
        <begin position="69"/>
        <end position="88"/>
    </location>
</feature>
<dbReference type="SMART" id="SM00060">
    <property type="entry name" value="FN3"/>
    <property type="match status" value="1"/>
</dbReference>
<keyword evidence="2" id="KW-0119">Carbohydrate metabolism</keyword>
<dbReference type="Pfam" id="PF14200">
    <property type="entry name" value="RicinB_lectin_2"/>
    <property type="match status" value="1"/>
</dbReference>
<dbReference type="InterPro" id="IPR036116">
    <property type="entry name" value="FN3_sf"/>
</dbReference>
<feature type="domain" description="Ricin B lectin" evidence="6">
    <location>
        <begin position="595"/>
        <end position="730"/>
    </location>
</feature>
<dbReference type="SUPFAM" id="SSF50370">
    <property type="entry name" value="Ricin B-like lectins"/>
    <property type="match status" value="1"/>
</dbReference>
<dbReference type="EMBL" id="CP108482">
    <property type="protein sequence ID" value="WUS60228.1"/>
    <property type="molecule type" value="Genomic_DNA"/>
</dbReference>
<feature type="compositionally biased region" description="Pro residues" evidence="3">
    <location>
        <begin position="484"/>
        <end position="496"/>
    </location>
</feature>
<accession>A0ABZ1WHH2</accession>
<evidence type="ECO:0000259" key="5">
    <source>
        <dbReference type="SMART" id="SM00060"/>
    </source>
</evidence>
<feature type="region of interest" description="Disordered" evidence="3">
    <location>
        <begin position="39"/>
        <end position="97"/>
    </location>
</feature>
<keyword evidence="1" id="KW-0326">Glycosidase</keyword>
<dbReference type="InterPro" id="IPR000772">
    <property type="entry name" value="Ricin_B_lectin"/>
</dbReference>
<feature type="signal peptide" evidence="4">
    <location>
        <begin position="1"/>
        <end position="23"/>
    </location>
</feature>
<dbReference type="InterPro" id="IPR035992">
    <property type="entry name" value="Ricin_B-like_lectins"/>
</dbReference>
<keyword evidence="2" id="KW-0624">Polysaccharide degradation</keyword>
<dbReference type="RefSeq" id="WP_329493694.1">
    <property type="nucleotide sequence ID" value="NZ_CP108460.1"/>
</dbReference>
<evidence type="ECO:0000256" key="1">
    <source>
        <dbReference type="ARBA" id="ARBA00023295"/>
    </source>
</evidence>